<name>A0A538U528_UNCEI</name>
<dbReference type="InterPro" id="IPR011053">
    <property type="entry name" value="Single_hybrid_motif"/>
</dbReference>
<organism evidence="10 11">
    <name type="scientific">Eiseniibacteriota bacterium</name>
    <dbReference type="NCBI Taxonomy" id="2212470"/>
    <lineage>
        <taxon>Bacteria</taxon>
        <taxon>Candidatus Eiseniibacteriota</taxon>
    </lineage>
</organism>
<keyword evidence="6 8" id="KW-0275">Fatty acid biosynthesis</keyword>
<evidence type="ECO:0000256" key="7">
    <source>
        <dbReference type="ARBA" id="ARBA00023267"/>
    </source>
</evidence>
<comment type="pathway">
    <text evidence="1 8">Lipid metabolism; fatty acid biosynthesis.</text>
</comment>
<dbReference type="PANTHER" id="PTHR45266:SF3">
    <property type="entry name" value="OXALOACETATE DECARBOXYLASE ALPHA CHAIN"/>
    <property type="match status" value="1"/>
</dbReference>
<keyword evidence="4 8" id="KW-0276">Fatty acid metabolism</keyword>
<dbReference type="InterPro" id="IPR001882">
    <property type="entry name" value="Biotin_BS"/>
</dbReference>
<evidence type="ECO:0000256" key="6">
    <source>
        <dbReference type="ARBA" id="ARBA00023160"/>
    </source>
</evidence>
<dbReference type="GO" id="GO:0003989">
    <property type="term" value="F:acetyl-CoA carboxylase activity"/>
    <property type="evidence" value="ECO:0007669"/>
    <property type="project" value="InterPro"/>
</dbReference>
<evidence type="ECO:0000256" key="2">
    <source>
        <dbReference type="ARBA" id="ARBA00017562"/>
    </source>
</evidence>
<keyword evidence="7 8" id="KW-0092">Biotin</keyword>
<evidence type="ECO:0000259" key="9">
    <source>
        <dbReference type="PROSITE" id="PS50968"/>
    </source>
</evidence>
<dbReference type="Gene3D" id="2.40.50.100">
    <property type="match status" value="1"/>
</dbReference>
<dbReference type="UniPathway" id="UPA00094"/>
<evidence type="ECO:0000256" key="3">
    <source>
        <dbReference type="ARBA" id="ARBA00022516"/>
    </source>
</evidence>
<dbReference type="InterPro" id="IPR050709">
    <property type="entry name" value="Biotin_Carboxyl_Carrier/Decarb"/>
</dbReference>
<dbReference type="SUPFAM" id="SSF51230">
    <property type="entry name" value="Single hybrid motif"/>
    <property type="match status" value="1"/>
</dbReference>
<dbReference type="InterPro" id="IPR000089">
    <property type="entry name" value="Biotin_lipoyl"/>
</dbReference>
<keyword evidence="3 8" id="KW-0444">Lipid biosynthesis</keyword>
<reference evidence="10 11" key="1">
    <citation type="journal article" date="2019" name="Nat. Microbiol.">
        <title>Mediterranean grassland soil C-N compound turnover is dependent on rainfall and depth, and is mediated by genomically divergent microorganisms.</title>
        <authorList>
            <person name="Diamond S."/>
            <person name="Andeer P.F."/>
            <person name="Li Z."/>
            <person name="Crits-Christoph A."/>
            <person name="Burstein D."/>
            <person name="Anantharaman K."/>
            <person name="Lane K.R."/>
            <person name="Thomas B.C."/>
            <person name="Pan C."/>
            <person name="Northen T.R."/>
            <person name="Banfield J.F."/>
        </authorList>
    </citation>
    <scope>NUCLEOTIDE SEQUENCE [LARGE SCALE GENOMIC DNA]</scope>
    <source>
        <strain evidence="10">WS_10</strain>
    </source>
</reference>
<evidence type="ECO:0000256" key="8">
    <source>
        <dbReference type="RuleBase" id="RU364072"/>
    </source>
</evidence>
<feature type="domain" description="Lipoyl-binding" evidence="9">
    <location>
        <begin position="72"/>
        <end position="148"/>
    </location>
</feature>
<dbReference type="PROSITE" id="PS50968">
    <property type="entry name" value="BIOTINYL_LIPOYL"/>
    <property type="match status" value="1"/>
</dbReference>
<gene>
    <name evidence="10" type="primary">accB</name>
    <name evidence="10" type="ORF">E6K80_06950</name>
</gene>
<dbReference type="GO" id="GO:0009317">
    <property type="term" value="C:acetyl-CoA carboxylase complex"/>
    <property type="evidence" value="ECO:0007669"/>
    <property type="project" value="InterPro"/>
</dbReference>
<proteinExistence type="predicted"/>
<dbReference type="CDD" id="cd06850">
    <property type="entry name" value="biotinyl_domain"/>
    <property type="match status" value="1"/>
</dbReference>
<evidence type="ECO:0000256" key="1">
    <source>
        <dbReference type="ARBA" id="ARBA00005194"/>
    </source>
</evidence>
<dbReference type="EMBL" id="VBPA01000164">
    <property type="protein sequence ID" value="TMQ70981.1"/>
    <property type="molecule type" value="Genomic_DNA"/>
</dbReference>
<dbReference type="NCBIfam" id="NF005457">
    <property type="entry name" value="PRK07051.1"/>
    <property type="match status" value="1"/>
</dbReference>
<evidence type="ECO:0000313" key="11">
    <source>
        <dbReference type="Proteomes" id="UP000319836"/>
    </source>
</evidence>
<comment type="caution">
    <text evidence="10">The sequence shown here is derived from an EMBL/GenBank/DDBJ whole genome shotgun (WGS) entry which is preliminary data.</text>
</comment>
<evidence type="ECO:0000256" key="4">
    <source>
        <dbReference type="ARBA" id="ARBA00022832"/>
    </source>
</evidence>
<dbReference type="PRINTS" id="PR01071">
    <property type="entry name" value="ACOABIOTINCC"/>
</dbReference>
<dbReference type="Proteomes" id="UP000319836">
    <property type="component" value="Unassembled WGS sequence"/>
</dbReference>
<dbReference type="GO" id="GO:0006633">
    <property type="term" value="P:fatty acid biosynthetic process"/>
    <property type="evidence" value="ECO:0007669"/>
    <property type="project" value="UniProtKB-UniPathway"/>
</dbReference>
<dbReference type="InterPro" id="IPR001249">
    <property type="entry name" value="AcCoA_biotinCC"/>
</dbReference>
<dbReference type="PANTHER" id="PTHR45266">
    <property type="entry name" value="OXALOACETATE DECARBOXYLASE ALPHA CHAIN"/>
    <property type="match status" value="1"/>
</dbReference>
<accession>A0A538U528</accession>
<comment type="function">
    <text evidence="8">This protein is a component of the acetyl coenzyme A carboxylase complex; first, biotin carboxylase catalyzes the carboxylation of the carrier protein and then the transcarboxylase transfers the carboxyl group to form malonyl-CoA.</text>
</comment>
<dbReference type="AlphaFoldDB" id="A0A538U528"/>
<protein>
    <recommendedName>
        <fullName evidence="2 8">Biotin carboxyl carrier protein of acetyl-CoA carboxylase</fullName>
    </recommendedName>
</protein>
<dbReference type="Pfam" id="PF00364">
    <property type="entry name" value="Biotin_lipoyl"/>
    <property type="match status" value="1"/>
</dbReference>
<evidence type="ECO:0000256" key="5">
    <source>
        <dbReference type="ARBA" id="ARBA00023098"/>
    </source>
</evidence>
<dbReference type="PROSITE" id="PS00188">
    <property type="entry name" value="BIOTIN"/>
    <property type="match status" value="1"/>
</dbReference>
<dbReference type="NCBIfam" id="TIGR00531">
    <property type="entry name" value="BCCP"/>
    <property type="match status" value="1"/>
</dbReference>
<keyword evidence="5 8" id="KW-0443">Lipid metabolism</keyword>
<dbReference type="FunFam" id="2.40.50.100:FF:000003">
    <property type="entry name" value="Acetyl-CoA carboxylase biotin carboxyl carrier protein"/>
    <property type="match status" value="1"/>
</dbReference>
<evidence type="ECO:0000313" key="10">
    <source>
        <dbReference type="EMBL" id="TMQ70981.1"/>
    </source>
</evidence>
<sequence>MRPAGFELAELRQLIRLVQRTGIGELEVSSGGRTVRISAHGAAPAVNSGHQVANAAAVAPPAPAKPPEADHLKAITSPMVGTFYRAPAPDADPYVEVGTSVEVGQTVCIIEAMKLMNEIESEVKGRIVQILVENAQPVEFGQKLFLVEPV</sequence>